<feature type="compositionally biased region" description="Basic and acidic residues" evidence="1">
    <location>
        <begin position="9"/>
        <end position="18"/>
    </location>
</feature>
<comment type="caution">
    <text evidence="2">The sequence shown here is derived from an EMBL/GenBank/DDBJ whole genome shotgun (WGS) entry which is preliminary data.</text>
</comment>
<feature type="compositionally biased region" description="Basic and acidic residues" evidence="1">
    <location>
        <begin position="84"/>
        <end position="94"/>
    </location>
</feature>
<accession>A0A9W9L3P0</accession>
<keyword evidence="3" id="KW-1185">Reference proteome</keyword>
<organism evidence="2 3">
    <name type="scientific">Penicillium bovifimosum</name>
    <dbReference type="NCBI Taxonomy" id="126998"/>
    <lineage>
        <taxon>Eukaryota</taxon>
        <taxon>Fungi</taxon>
        <taxon>Dikarya</taxon>
        <taxon>Ascomycota</taxon>
        <taxon>Pezizomycotina</taxon>
        <taxon>Eurotiomycetes</taxon>
        <taxon>Eurotiomycetidae</taxon>
        <taxon>Eurotiales</taxon>
        <taxon>Aspergillaceae</taxon>
        <taxon>Penicillium</taxon>
    </lineage>
</organism>
<dbReference type="AlphaFoldDB" id="A0A9W9L3P0"/>
<gene>
    <name evidence="2" type="ORF">N7515_004791</name>
</gene>
<feature type="region of interest" description="Disordered" evidence="1">
    <location>
        <begin position="1"/>
        <end position="139"/>
    </location>
</feature>
<protein>
    <submittedName>
        <fullName evidence="2">Uncharacterized protein</fullName>
    </submittedName>
</protein>
<evidence type="ECO:0000313" key="2">
    <source>
        <dbReference type="EMBL" id="KAJ5135513.1"/>
    </source>
</evidence>
<reference evidence="2" key="1">
    <citation type="submission" date="2022-11" db="EMBL/GenBank/DDBJ databases">
        <authorList>
            <person name="Petersen C."/>
        </authorList>
    </citation>
    <scope>NUCLEOTIDE SEQUENCE</scope>
    <source>
        <strain evidence="2">IBT 22155</strain>
    </source>
</reference>
<evidence type="ECO:0000256" key="1">
    <source>
        <dbReference type="SAM" id="MobiDB-lite"/>
    </source>
</evidence>
<sequence>MSESTFHTTKQDIRKAESKVGQAHHGKTPANSDVSQMKSIIDENTNKSEEIQKVKENLPLPEQPPVASDWNSLDQRATAVGSGRFERPPDDSGLRESATAGSSARIDGEQLHKNTAPSDKLGRQGVEGLQHPPADATTR</sequence>
<name>A0A9W9L3P0_9EURO</name>
<evidence type="ECO:0000313" key="3">
    <source>
        <dbReference type="Proteomes" id="UP001149079"/>
    </source>
</evidence>
<dbReference type="Proteomes" id="UP001149079">
    <property type="component" value="Unassembled WGS sequence"/>
</dbReference>
<dbReference type="RefSeq" id="XP_056522485.1">
    <property type="nucleotide sequence ID" value="XM_056665535.1"/>
</dbReference>
<proteinExistence type="predicted"/>
<dbReference type="GeneID" id="81404705"/>
<feature type="compositionally biased region" description="Basic and acidic residues" evidence="1">
    <location>
        <begin position="40"/>
        <end position="56"/>
    </location>
</feature>
<feature type="compositionally biased region" description="Polar residues" evidence="1">
    <location>
        <begin position="29"/>
        <end position="38"/>
    </location>
</feature>
<dbReference type="EMBL" id="JAPQKL010000004">
    <property type="protein sequence ID" value="KAJ5135513.1"/>
    <property type="molecule type" value="Genomic_DNA"/>
</dbReference>
<reference evidence="2" key="2">
    <citation type="journal article" date="2023" name="IMA Fungus">
        <title>Comparative genomic study of the Penicillium genus elucidates a diverse pangenome and 15 lateral gene transfer events.</title>
        <authorList>
            <person name="Petersen C."/>
            <person name="Sorensen T."/>
            <person name="Nielsen M.R."/>
            <person name="Sondergaard T.E."/>
            <person name="Sorensen J.L."/>
            <person name="Fitzpatrick D.A."/>
            <person name="Frisvad J.C."/>
            <person name="Nielsen K.L."/>
        </authorList>
    </citation>
    <scope>NUCLEOTIDE SEQUENCE</scope>
    <source>
        <strain evidence="2">IBT 22155</strain>
    </source>
</reference>
<dbReference type="OrthoDB" id="3913483at2759"/>